<keyword evidence="10" id="KW-1185">Reference proteome</keyword>
<dbReference type="PANTHER" id="PTHR32481:SF0">
    <property type="entry name" value="AMINOPEPTIDASE YPDE-RELATED"/>
    <property type="match status" value="1"/>
</dbReference>
<dbReference type="RefSeq" id="WP_144262528.1">
    <property type="nucleotide sequence ID" value="NZ_QMDX01000008.1"/>
</dbReference>
<evidence type="ECO:0000256" key="3">
    <source>
        <dbReference type="ARBA" id="ARBA00022670"/>
    </source>
</evidence>
<feature type="binding site" evidence="8">
    <location>
        <position position="178"/>
    </location>
    <ligand>
        <name>Zn(2+)</name>
        <dbReference type="ChEBI" id="CHEBI:29105"/>
        <label>2</label>
    </ligand>
</feature>
<feature type="binding site" evidence="8">
    <location>
        <position position="67"/>
    </location>
    <ligand>
        <name>Zn(2+)</name>
        <dbReference type="ChEBI" id="CHEBI:29105"/>
        <label>1</label>
    </ligand>
</feature>
<comment type="similarity">
    <text evidence="1 6">Belongs to the peptidase M42 family.</text>
</comment>
<dbReference type="Pfam" id="PF05343">
    <property type="entry name" value="Peptidase_M42"/>
    <property type="match status" value="1"/>
</dbReference>
<dbReference type="GO" id="GO:0006508">
    <property type="term" value="P:proteolysis"/>
    <property type="evidence" value="ECO:0007669"/>
    <property type="project" value="UniProtKB-KW"/>
</dbReference>
<organism evidence="9 10">
    <name type="scientific">Haloglomus irregulare</name>
    <dbReference type="NCBI Taxonomy" id="2234134"/>
    <lineage>
        <taxon>Archaea</taxon>
        <taxon>Methanobacteriati</taxon>
        <taxon>Methanobacteriota</taxon>
        <taxon>Stenosarchaea group</taxon>
        <taxon>Halobacteria</taxon>
        <taxon>Halobacteriales</taxon>
        <taxon>Natronomonadaceae</taxon>
        <taxon>Haloglomus</taxon>
    </lineage>
</organism>
<evidence type="ECO:0000313" key="10">
    <source>
        <dbReference type="Proteomes" id="UP000319894"/>
    </source>
</evidence>
<dbReference type="FunCoup" id="A0A554N7G5">
    <property type="interactions" value="2"/>
</dbReference>
<evidence type="ECO:0000256" key="4">
    <source>
        <dbReference type="ARBA" id="ARBA00022723"/>
    </source>
</evidence>
<keyword evidence="3" id="KW-0645">Protease</keyword>
<dbReference type="GO" id="GO:0046872">
    <property type="term" value="F:metal ion binding"/>
    <property type="evidence" value="ECO:0007669"/>
    <property type="project" value="UniProtKB-UniRule"/>
</dbReference>
<dbReference type="GO" id="GO:0004177">
    <property type="term" value="F:aminopeptidase activity"/>
    <property type="evidence" value="ECO:0007669"/>
    <property type="project" value="UniProtKB-UniRule"/>
</dbReference>
<evidence type="ECO:0000256" key="1">
    <source>
        <dbReference type="ARBA" id="ARBA00006272"/>
    </source>
</evidence>
<sequence>MDEDRRVLFEELLTTPAPSGHETAVQRRWLDAVEPHADETRVDAYGNAIAVAEGDPETETTVAVTGHADEIGFTVRGVTGEGFLELARLGGSDRTVSRGQHVTVHTDDGPVSGVVGQTAIHLRDGDAEGVPDIAEQFVDVGAADEERARELVSIGDPMTVAAAPRELDGSLLAARNVDNRAGVWVAAEAFRRAVGRADATVVAVSTVQEEVGFRGARMVGWDLDVDAVLTVDVTHATDSPGVPSEATTGVALGDGPVLHRGTTDHPNVVAAAREVAADADIDCQLAAAPSGTGTDADEFSVGGGGTPTLSVGVPNRYMHTPVETVALADLEATAELTAAFAVRAEAFAPFGVEL</sequence>
<evidence type="ECO:0000256" key="8">
    <source>
        <dbReference type="PIRSR" id="PIRSR001123-2"/>
    </source>
</evidence>
<dbReference type="AlphaFoldDB" id="A0A554N7G5"/>
<protein>
    <submittedName>
        <fullName evidence="9">M42 family peptidase</fullName>
    </submittedName>
</protein>
<dbReference type="PANTHER" id="PTHR32481">
    <property type="entry name" value="AMINOPEPTIDASE"/>
    <property type="match status" value="1"/>
</dbReference>
<gene>
    <name evidence="9" type="ORF">DP107_12670</name>
</gene>
<name>A0A554N7G5_9EURY</name>
<accession>A0A554N7G5</accession>
<feature type="binding site" evidence="8">
    <location>
        <position position="319"/>
    </location>
    <ligand>
        <name>Zn(2+)</name>
        <dbReference type="ChEBI" id="CHEBI:29105"/>
        <label>2</label>
    </ligand>
</feature>
<dbReference type="Proteomes" id="UP000319894">
    <property type="component" value="Unassembled WGS sequence"/>
</dbReference>
<dbReference type="InterPro" id="IPR051464">
    <property type="entry name" value="Peptidase_M42_aminopept"/>
</dbReference>
<evidence type="ECO:0000256" key="2">
    <source>
        <dbReference type="ARBA" id="ARBA00022438"/>
    </source>
</evidence>
<evidence type="ECO:0000313" key="9">
    <source>
        <dbReference type="EMBL" id="TSD13341.1"/>
    </source>
</evidence>
<dbReference type="EMBL" id="QMDX01000008">
    <property type="protein sequence ID" value="TSD13341.1"/>
    <property type="molecule type" value="Genomic_DNA"/>
</dbReference>
<dbReference type="InterPro" id="IPR023367">
    <property type="entry name" value="Peptidase_M42_dom2"/>
</dbReference>
<feature type="active site" description="Proton acceptor" evidence="7">
    <location>
        <position position="209"/>
    </location>
</feature>
<evidence type="ECO:0000256" key="5">
    <source>
        <dbReference type="ARBA" id="ARBA00022801"/>
    </source>
</evidence>
<dbReference type="OrthoDB" id="30642at2157"/>
<keyword evidence="4 8" id="KW-0479">Metal-binding</keyword>
<feature type="binding site" evidence="8">
    <location>
        <position position="178"/>
    </location>
    <ligand>
        <name>Zn(2+)</name>
        <dbReference type="ChEBI" id="CHEBI:29105"/>
        <label>1</label>
    </ligand>
</feature>
<evidence type="ECO:0000256" key="6">
    <source>
        <dbReference type="PIRNR" id="PIRNR001123"/>
    </source>
</evidence>
<dbReference type="PIRSF" id="PIRSF001123">
    <property type="entry name" value="PepA_GA"/>
    <property type="match status" value="1"/>
</dbReference>
<dbReference type="SUPFAM" id="SSF101821">
    <property type="entry name" value="Aminopeptidase/glucanase lid domain"/>
    <property type="match status" value="1"/>
</dbReference>
<proteinExistence type="inferred from homology"/>
<comment type="cofactor">
    <cofactor evidence="8">
        <name>a divalent metal cation</name>
        <dbReference type="ChEBI" id="CHEBI:60240"/>
    </cofactor>
    <text evidence="8">Binds 2 divalent metal cations per subunit.</text>
</comment>
<dbReference type="SUPFAM" id="SSF53187">
    <property type="entry name" value="Zn-dependent exopeptidases"/>
    <property type="match status" value="1"/>
</dbReference>
<keyword evidence="5" id="KW-0378">Hydrolase</keyword>
<dbReference type="Gene3D" id="2.40.30.40">
    <property type="entry name" value="Peptidase M42, domain 2"/>
    <property type="match status" value="1"/>
</dbReference>
<comment type="caution">
    <text evidence="9">The sequence shown here is derived from an EMBL/GenBank/DDBJ whole genome shotgun (WGS) entry which is preliminary data.</text>
</comment>
<feature type="binding site" evidence="8">
    <location>
        <position position="210"/>
    </location>
    <ligand>
        <name>Zn(2+)</name>
        <dbReference type="ChEBI" id="CHEBI:29105"/>
        <label>2</label>
    </ligand>
</feature>
<reference evidence="9 10" key="1">
    <citation type="submission" date="2018-06" db="EMBL/GenBank/DDBJ databases">
        <title>Natronomonas sp. F16-60 a new haloarchaeon isolated from a solar saltern of Isla Cristina, Huelva, Spain.</title>
        <authorList>
            <person name="Duran-Viseras A."/>
            <person name="Sanchez-Porro C."/>
            <person name="Ventosa A."/>
        </authorList>
    </citation>
    <scope>NUCLEOTIDE SEQUENCE [LARGE SCALE GENOMIC DNA]</scope>
    <source>
        <strain evidence="9 10">F16-60</strain>
    </source>
</reference>
<feature type="binding site" evidence="8">
    <location>
        <position position="232"/>
    </location>
    <ligand>
        <name>Zn(2+)</name>
        <dbReference type="ChEBI" id="CHEBI:29105"/>
        <label>1</label>
    </ligand>
</feature>
<dbReference type="InParanoid" id="A0A554N7G5"/>
<dbReference type="InterPro" id="IPR008007">
    <property type="entry name" value="Peptidase_M42"/>
</dbReference>
<evidence type="ECO:0000256" key="7">
    <source>
        <dbReference type="PIRSR" id="PIRSR001123-1"/>
    </source>
</evidence>
<dbReference type="Gene3D" id="3.40.630.10">
    <property type="entry name" value="Zn peptidases"/>
    <property type="match status" value="1"/>
</dbReference>
<keyword evidence="2" id="KW-0031">Aminopeptidase</keyword>